<dbReference type="PANTHER" id="PTHR23028:SF134">
    <property type="entry name" value="PUTATIVE (AFU_ORTHOLOGUE AFUA_4G08520)-RELATED"/>
    <property type="match status" value="1"/>
</dbReference>
<feature type="transmembrane region" description="Helical" evidence="1">
    <location>
        <begin position="173"/>
        <end position="191"/>
    </location>
</feature>
<dbReference type="EMBL" id="KN846952">
    <property type="protein sequence ID" value="KIV82954.1"/>
    <property type="molecule type" value="Genomic_DNA"/>
</dbReference>
<evidence type="ECO:0000256" key="1">
    <source>
        <dbReference type="SAM" id="Phobius"/>
    </source>
</evidence>
<feature type="transmembrane region" description="Helical" evidence="1">
    <location>
        <begin position="427"/>
        <end position="447"/>
    </location>
</feature>
<feature type="transmembrane region" description="Helical" evidence="1">
    <location>
        <begin position="132"/>
        <end position="150"/>
    </location>
</feature>
<dbReference type="InterPro" id="IPR002656">
    <property type="entry name" value="Acyl_transf_3_dom"/>
</dbReference>
<feature type="transmembrane region" description="Helical" evidence="1">
    <location>
        <begin position="245"/>
        <end position="267"/>
    </location>
</feature>
<gene>
    <name evidence="3" type="ORF">PV11_05016</name>
</gene>
<feature type="domain" description="Acyltransferase 3" evidence="2">
    <location>
        <begin position="94"/>
        <end position="297"/>
    </location>
</feature>
<evidence type="ECO:0000313" key="3">
    <source>
        <dbReference type="EMBL" id="KIV82954.1"/>
    </source>
</evidence>
<dbReference type="OrthoDB" id="5819582at2759"/>
<accession>A0A0D1YP32</accession>
<name>A0A0D1YP32_9EURO</name>
<organism evidence="3 4">
    <name type="scientific">Exophiala sideris</name>
    <dbReference type="NCBI Taxonomy" id="1016849"/>
    <lineage>
        <taxon>Eukaryota</taxon>
        <taxon>Fungi</taxon>
        <taxon>Dikarya</taxon>
        <taxon>Ascomycota</taxon>
        <taxon>Pezizomycotina</taxon>
        <taxon>Eurotiomycetes</taxon>
        <taxon>Chaetothyriomycetidae</taxon>
        <taxon>Chaetothyriales</taxon>
        <taxon>Herpotrichiellaceae</taxon>
        <taxon>Exophiala</taxon>
    </lineage>
</organism>
<dbReference type="HOGENOM" id="CLU_005679_13_6_1"/>
<dbReference type="Proteomes" id="UP000053599">
    <property type="component" value="Unassembled WGS sequence"/>
</dbReference>
<dbReference type="Pfam" id="PF01757">
    <property type="entry name" value="Acyl_transf_3"/>
    <property type="match status" value="1"/>
</dbReference>
<protein>
    <recommendedName>
        <fullName evidence="2">Acyltransferase 3 domain-containing protein</fullName>
    </recommendedName>
</protein>
<evidence type="ECO:0000313" key="4">
    <source>
        <dbReference type="Proteomes" id="UP000053599"/>
    </source>
</evidence>
<feature type="transmembrane region" description="Helical" evidence="1">
    <location>
        <begin position="467"/>
        <end position="484"/>
    </location>
</feature>
<keyword evidence="1" id="KW-1133">Transmembrane helix</keyword>
<feature type="transmembrane region" description="Helical" evidence="1">
    <location>
        <begin position="279"/>
        <end position="303"/>
    </location>
</feature>
<reference evidence="3 4" key="1">
    <citation type="submission" date="2015-01" db="EMBL/GenBank/DDBJ databases">
        <title>The Genome Sequence of Exophiala sideris CBS121828.</title>
        <authorList>
            <consortium name="The Broad Institute Genomics Platform"/>
            <person name="Cuomo C."/>
            <person name="de Hoog S."/>
            <person name="Gorbushina A."/>
            <person name="Stielow B."/>
            <person name="Teixiera M."/>
            <person name="Abouelleil A."/>
            <person name="Chapman S.B."/>
            <person name="Priest M."/>
            <person name="Young S.K."/>
            <person name="Wortman J."/>
            <person name="Nusbaum C."/>
            <person name="Birren B."/>
        </authorList>
    </citation>
    <scope>NUCLEOTIDE SEQUENCE [LARGE SCALE GENOMIC DNA]</scope>
    <source>
        <strain evidence="3 4">CBS 121828</strain>
    </source>
</reference>
<proteinExistence type="predicted"/>
<dbReference type="STRING" id="1016849.A0A0D1YP32"/>
<evidence type="ECO:0000259" key="2">
    <source>
        <dbReference type="Pfam" id="PF01757"/>
    </source>
</evidence>
<dbReference type="PANTHER" id="PTHR23028">
    <property type="entry name" value="ACETYLTRANSFERASE"/>
    <property type="match status" value="1"/>
</dbReference>
<keyword evidence="1" id="KW-0812">Transmembrane</keyword>
<dbReference type="GO" id="GO:0016747">
    <property type="term" value="F:acyltransferase activity, transferring groups other than amino-acyl groups"/>
    <property type="evidence" value="ECO:0007669"/>
    <property type="project" value="InterPro"/>
</dbReference>
<sequence length="503" mass="58230">MQQSQPLLTEEDSQDVEGVEVHAGIDYDLWQKDMGTPLRSSRIHGLQILALQSYRTTRHYIQDNILTRRFLISILPQYLQPGGLQAPPNLRSTAYLDALRGYAAWAVVNHHFYWENHYLKLPFIDVIHSGRAMVDIFFIISGYVLSHNLLQKIRNKKEQQLLRSLASSTFRRYVRLYFSAGFAALVSMLLIRMNAMRHPIVPRKGSFCAQLGDFLRDMLRFSNPFAEVRGYFGKPSTPNSKYHTYLWTIPAEFRGSMVVFFFCLACCKMSTTHRTIACWLLILLCYAWDATYVALFMFGVFLAERSLSQPAPHADLPAPEIQQLQLEVGEHARRQRSRRDSFMSTGQYLVASIALIVGIFLCSQPHNLGREGPWPWPYLSQVVPSWWRGEEAGREHFWLSIAAGLIVYALETCPPLQRPFNWGFSQYIGKLSFGIYVMHLLVARVFWDVPLHDLRIWLGGGQKAYCVAYVIFMFLVFWAADYFIRVDRHIIAFGRWLEKKTFI</sequence>
<dbReference type="AlphaFoldDB" id="A0A0D1YP32"/>
<keyword evidence="1" id="KW-0472">Membrane</keyword>
<dbReference type="InterPro" id="IPR050879">
    <property type="entry name" value="Acyltransferase_3"/>
</dbReference>
<feature type="transmembrane region" description="Helical" evidence="1">
    <location>
        <begin position="345"/>
        <end position="362"/>
    </location>
</feature>